<protein>
    <submittedName>
        <fullName evidence="1">Uncharacterized protein</fullName>
    </submittedName>
</protein>
<proteinExistence type="predicted"/>
<reference evidence="1 2" key="1">
    <citation type="submission" date="2016-10" db="EMBL/GenBank/DDBJ databases">
        <authorList>
            <person name="de Groot N.N."/>
        </authorList>
    </citation>
    <scope>NUCLEOTIDE SEQUENCE [LARGE SCALE GENOMIC DNA]</scope>
    <source>
        <strain evidence="1 2">DSM 22900</strain>
    </source>
</reference>
<keyword evidence="2" id="KW-1185">Reference proteome</keyword>
<dbReference type="EMBL" id="FOLL01000017">
    <property type="protein sequence ID" value="SFC64216.1"/>
    <property type="molecule type" value="Genomic_DNA"/>
</dbReference>
<evidence type="ECO:0000313" key="1">
    <source>
        <dbReference type="EMBL" id="SFC64216.1"/>
    </source>
</evidence>
<organism evidence="1 2">
    <name type="scientific">Parapedobacter composti</name>
    <dbReference type="NCBI Taxonomy" id="623281"/>
    <lineage>
        <taxon>Bacteria</taxon>
        <taxon>Pseudomonadati</taxon>
        <taxon>Bacteroidota</taxon>
        <taxon>Sphingobacteriia</taxon>
        <taxon>Sphingobacteriales</taxon>
        <taxon>Sphingobacteriaceae</taxon>
        <taxon>Parapedobacter</taxon>
    </lineage>
</organism>
<gene>
    <name evidence="1" type="ORF">SAMN05421747_11728</name>
</gene>
<dbReference type="AlphaFoldDB" id="A0A1I1KTV2"/>
<evidence type="ECO:0000313" key="2">
    <source>
        <dbReference type="Proteomes" id="UP000199577"/>
    </source>
</evidence>
<dbReference type="Proteomes" id="UP000199577">
    <property type="component" value="Unassembled WGS sequence"/>
</dbReference>
<name>A0A1I1KTV2_9SPHI</name>
<accession>A0A1I1KTV2</accession>
<sequence length="101" mass="11609">MQFDTASFTGDSVYFRSSNPKMKDTFRGRFERDAIVGELARNGQKRAMTFRKFDLGAHRPQTPIRPFPYVEKKFVLRTPTARLCLAVLLPIQKGKVNILLC</sequence>
<dbReference type="STRING" id="623281.SAMN05421747_11728"/>